<dbReference type="GO" id="GO:0030170">
    <property type="term" value="F:pyridoxal phosphate binding"/>
    <property type="evidence" value="ECO:0007669"/>
    <property type="project" value="InterPro"/>
</dbReference>
<dbReference type="Proteomes" id="UP001147782">
    <property type="component" value="Unassembled WGS sequence"/>
</dbReference>
<dbReference type="GO" id="GO:0047536">
    <property type="term" value="F:2-aminoadipate transaminase activity"/>
    <property type="evidence" value="ECO:0007669"/>
    <property type="project" value="TreeGrafter"/>
</dbReference>
<dbReference type="GeneID" id="81434984"/>
<dbReference type="InterPro" id="IPR004839">
    <property type="entry name" value="Aminotransferase_I/II_large"/>
</dbReference>
<proteinExistence type="predicted"/>
<dbReference type="Pfam" id="PF00155">
    <property type="entry name" value="Aminotran_1_2"/>
    <property type="match status" value="1"/>
</dbReference>
<gene>
    <name evidence="2" type="ORF">N7496_002876</name>
</gene>
<comment type="caution">
    <text evidence="2">The sequence shown here is derived from an EMBL/GenBank/DDBJ whole genome shotgun (WGS) entry which is preliminary data.</text>
</comment>
<dbReference type="CDD" id="cd00609">
    <property type="entry name" value="AAT_like"/>
    <property type="match status" value="1"/>
</dbReference>
<dbReference type="InterPro" id="IPR015422">
    <property type="entry name" value="PyrdxlP-dep_Trfase_small"/>
</dbReference>
<name>A0A9W9SKX7_9EURO</name>
<feature type="domain" description="Aminotransferase class I/classII large" evidence="1">
    <location>
        <begin position="28"/>
        <end position="412"/>
    </location>
</feature>
<accession>A0A9W9SKX7</accession>
<dbReference type="Gene3D" id="3.90.1150.10">
    <property type="entry name" value="Aspartate Aminotransferase, domain 1"/>
    <property type="match status" value="1"/>
</dbReference>
<reference evidence="2" key="2">
    <citation type="journal article" date="2023" name="IMA Fungus">
        <title>Comparative genomic study of the Penicillium genus elucidates a diverse pangenome and 15 lateral gene transfer events.</title>
        <authorList>
            <person name="Petersen C."/>
            <person name="Sorensen T."/>
            <person name="Nielsen M.R."/>
            <person name="Sondergaard T.E."/>
            <person name="Sorensen J.L."/>
            <person name="Fitzpatrick D.A."/>
            <person name="Frisvad J.C."/>
            <person name="Nielsen K.L."/>
        </authorList>
    </citation>
    <scope>NUCLEOTIDE SEQUENCE</scope>
    <source>
        <strain evidence="2">IBT 29864</strain>
    </source>
</reference>
<evidence type="ECO:0000259" key="1">
    <source>
        <dbReference type="Pfam" id="PF00155"/>
    </source>
</evidence>
<evidence type="ECO:0000313" key="3">
    <source>
        <dbReference type="Proteomes" id="UP001147782"/>
    </source>
</evidence>
<dbReference type="InterPro" id="IPR015421">
    <property type="entry name" value="PyrdxlP-dep_Trfase_major"/>
</dbReference>
<protein>
    <recommendedName>
        <fullName evidence="1">Aminotransferase class I/classII large domain-containing protein</fullName>
    </recommendedName>
</protein>
<dbReference type="PANTHER" id="PTHR42858:SF1">
    <property type="entry name" value="LD15494P"/>
    <property type="match status" value="1"/>
</dbReference>
<reference evidence="2" key="1">
    <citation type="submission" date="2022-11" db="EMBL/GenBank/DDBJ databases">
        <authorList>
            <person name="Petersen C."/>
        </authorList>
    </citation>
    <scope>NUCLEOTIDE SEQUENCE</scope>
    <source>
        <strain evidence="2">IBT 29864</strain>
    </source>
</reference>
<dbReference type="RefSeq" id="XP_056558019.1">
    <property type="nucleotide sequence ID" value="XM_056695807.1"/>
</dbReference>
<evidence type="ECO:0000313" key="2">
    <source>
        <dbReference type="EMBL" id="KAJ5380448.1"/>
    </source>
</evidence>
<dbReference type="FunFam" id="3.40.640.10:FF:000080">
    <property type="entry name" value="Aminotransferase, putative"/>
    <property type="match status" value="1"/>
</dbReference>
<dbReference type="Gene3D" id="3.40.640.10">
    <property type="entry name" value="Type I PLP-dependent aspartate aminotransferase-like (Major domain)"/>
    <property type="match status" value="1"/>
</dbReference>
<dbReference type="PANTHER" id="PTHR42858">
    <property type="entry name" value="AMINOTRANSFERASE"/>
    <property type="match status" value="1"/>
</dbReference>
<dbReference type="OrthoDB" id="7042322at2759"/>
<keyword evidence="3" id="KW-1185">Reference proteome</keyword>
<sequence>MASLRPIDLFRGWPAPDLIPVDSLKEAAVTALSNKAISDAGFGYGPDEGYFPLRENIARWLTQFYAPPEAITASRICITGGASQNLASILQVFTDPLQTKQIWLVEPTYHLVFRSFEDAGFHGRMRGIPEDECGMDVHTLERALEEFSHANDDKESHGSYTGKPDRPYRKIYEHVIYCVPTFSNPSGTTMTRSRREELVQVARKFNALVICDDVYDFLAWTETPSSNPIGPSIQRLVNIDRTLDGGPADAFGNVVSNGSFSKLLGPGCRVGWAEGSDTFIYGLSQAGQTKSGGAPSQLMSTFINEMLETNTLQEHISTKLVPDGHRRYSLMISAIRKCLTPLAVTFSPDPERTTLTGGYYVWVKLPIPLDANQVCREAIDTQNIELGNGGLFSVPGGDSRDADLHRSLRLCFMWEDDEHLVEGINRLATIIGTLLDSEQNHPCV</sequence>
<organism evidence="2 3">
    <name type="scientific">Penicillium cataractarum</name>
    <dbReference type="NCBI Taxonomy" id="2100454"/>
    <lineage>
        <taxon>Eukaryota</taxon>
        <taxon>Fungi</taxon>
        <taxon>Dikarya</taxon>
        <taxon>Ascomycota</taxon>
        <taxon>Pezizomycotina</taxon>
        <taxon>Eurotiomycetes</taxon>
        <taxon>Eurotiomycetidae</taxon>
        <taxon>Eurotiales</taxon>
        <taxon>Aspergillaceae</taxon>
        <taxon>Penicillium</taxon>
    </lineage>
</organism>
<dbReference type="SUPFAM" id="SSF53383">
    <property type="entry name" value="PLP-dependent transferases"/>
    <property type="match status" value="1"/>
</dbReference>
<dbReference type="InterPro" id="IPR015424">
    <property type="entry name" value="PyrdxlP-dep_Trfase"/>
</dbReference>
<dbReference type="EMBL" id="JAPZBS010000002">
    <property type="protein sequence ID" value="KAJ5380448.1"/>
    <property type="molecule type" value="Genomic_DNA"/>
</dbReference>
<dbReference type="AlphaFoldDB" id="A0A9W9SKX7"/>